<protein>
    <submittedName>
        <fullName evidence="9">Type II secretion system protein J (GspJ)</fullName>
    </submittedName>
</protein>
<keyword evidence="10" id="KW-1185">Reference proteome</keyword>
<dbReference type="Gene3D" id="3.30.700.10">
    <property type="entry name" value="Glycoprotein, Type 4 Pilin"/>
    <property type="match status" value="1"/>
</dbReference>
<keyword evidence="4" id="KW-0997">Cell inner membrane</keyword>
<keyword evidence="5 8" id="KW-0812">Transmembrane</keyword>
<evidence type="ECO:0000313" key="9">
    <source>
        <dbReference type="EMBL" id="SFV10252.1"/>
    </source>
</evidence>
<dbReference type="NCBIfam" id="TIGR02532">
    <property type="entry name" value="IV_pilin_GFxxxE"/>
    <property type="match status" value="1"/>
</dbReference>
<dbReference type="STRING" id="1035707.SAMN05216552_103159"/>
<keyword evidence="3" id="KW-0488">Methylation</keyword>
<accession>A0A1I7LKK2</accession>
<gene>
    <name evidence="9" type="ORF">SAMN05216552_103159</name>
</gene>
<feature type="transmembrane region" description="Helical" evidence="8">
    <location>
        <begin position="12"/>
        <end position="33"/>
    </location>
</feature>
<comment type="subcellular location">
    <subcellularLocation>
        <location evidence="1">Cell inner membrane</location>
        <topology evidence="1">Single-pass membrane protein</topology>
    </subcellularLocation>
</comment>
<dbReference type="Proteomes" id="UP000199391">
    <property type="component" value="Unassembled WGS sequence"/>
</dbReference>
<dbReference type="RefSeq" id="WP_093558516.1">
    <property type="nucleotide sequence ID" value="NZ_FPBO01000031.1"/>
</dbReference>
<evidence type="ECO:0000256" key="3">
    <source>
        <dbReference type="ARBA" id="ARBA00022481"/>
    </source>
</evidence>
<dbReference type="GO" id="GO:0005886">
    <property type="term" value="C:plasma membrane"/>
    <property type="evidence" value="ECO:0007669"/>
    <property type="project" value="UniProtKB-SubCell"/>
</dbReference>
<proteinExistence type="predicted"/>
<dbReference type="InterPro" id="IPR045584">
    <property type="entry name" value="Pilin-like"/>
</dbReference>
<keyword evidence="6 8" id="KW-1133">Transmembrane helix</keyword>
<dbReference type="Pfam" id="PF07963">
    <property type="entry name" value="N_methyl"/>
    <property type="match status" value="1"/>
</dbReference>
<evidence type="ECO:0000256" key="6">
    <source>
        <dbReference type="ARBA" id="ARBA00022989"/>
    </source>
</evidence>
<dbReference type="AlphaFoldDB" id="A0A1I7LKK2"/>
<organism evidence="9 10">
    <name type="scientific">Pseudoduganella namucuonensis</name>
    <dbReference type="NCBI Taxonomy" id="1035707"/>
    <lineage>
        <taxon>Bacteria</taxon>
        <taxon>Pseudomonadati</taxon>
        <taxon>Pseudomonadota</taxon>
        <taxon>Betaproteobacteria</taxon>
        <taxon>Burkholderiales</taxon>
        <taxon>Oxalobacteraceae</taxon>
        <taxon>Telluria group</taxon>
        <taxon>Pseudoduganella</taxon>
    </lineage>
</organism>
<dbReference type="PANTHER" id="PTHR39583:SF2">
    <property type="entry name" value="TYPE II SECRETION SYSTEM PROTEIN J"/>
    <property type="match status" value="1"/>
</dbReference>
<dbReference type="PROSITE" id="PS00409">
    <property type="entry name" value="PROKAR_NTER_METHYL"/>
    <property type="match status" value="1"/>
</dbReference>
<sequence length="223" mass="24025">MNAARSRRAPRGFTLVELLVAVAVLAIVAVLGWRGLDGIVRSRQALTEQMDQTRGAQLAFAQLQSDLEQLATVPSLRQRRQLVADATRIDFVRSVFMEGEPSRLQVVSYRIRDGVLLRRESAGTLDLLQLDKLWQAALGDTDPAPDVTLQAGVQAMTTRLWENGDWQPAPTPQAAGGAATAQPQPAMVTAALGVAAGPAGLEWSLQLQNQANPLVKIFLLGAK</sequence>
<dbReference type="InterPro" id="IPR012902">
    <property type="entry name" value="N_methyl_site"/>
</dbReference>
<evidence type="ECO:0000256" key="8">
    <source>
        <dbReference type="SAM" id="Phobius"/>
    </source>
</evidence>
<evidence type="ECO:0000256" key="1">
    <source>
        <dbReference type="ARBA" id="ARBA00004377"/>
    </source>
</evidence>
<dbReference type="OrthoDB" id="9029037at2"/>
<name>A0A1I7LKK2_9BURK</name>
<keyword evidence="2" id="KW-1003">Cell membrane</keyword>
<evidence type="ECO:0000313" key="10">
    <source>
        <dbReference type="Proteomes" id="UP000199391"/>
    </source>
</evidence>
<evidence type="ECO:0000256" key="7">
    <source>
        <dbReference type="ARBA" id="ARBA00023136"/>
    </source>
</evidence>
<keyword evidence="7 8" id="KW-0472">Membrane</keyword>
<evidence type="ECO:0000256" key="2">
    <source>
        <dbReference type="ARBA" id="ARBA00022475"/>
    </source>
</evidence>
<dbReference type="EMBL" id="FPBO01000031">
    <property type="protein sequence ID" value="SFV10252.1"/>
    <property type="molecule type" value="Genomic_DNA"/>
</dbReference>
<evidence type="ECO:0000256" key="4">
    <source>
        <dbReference type="ARBA" id="ARBA00022519"/>
    </source>
</evidence>
<evidence type="ECO:0000256" key="5">
    <source>
        <dbReference type="ARBA" id="ARBA00022692"/>
    </source>
</evidence>
<dbReference type="GO" id="GO:0015628">
    <property type="term" value="P:protein secretion by the type II secretion system"/>
    <property type="evidence" value="ECO:0007669"/>
    <property type="project" value="TreeGrafter"/>
</dbReference>
<dbReference type="SUPFAM" id="SSF54523">
    <property type="entry name" value="Pili subunits"/>
    <property type="match status" value="1"/>
</dbReference>
<reference evidence="10" key="1">
    <citation type="submission" date="2016-10" db="EMBL/GenBank/DDBJ databases">
        <authorList>
            <person name="Varghese N."/>
            <person name="Submissions S."/>
        </authorList>
    </citation>
    <scope>NUCLEOTIDE SEQUENCE [LARGE SCALE GENOMIC DNA]</scope>
    <source>
        <strain evidence="10">CGMCC 1.11014</strain>
    </source>
</reference>
<dbReference type="InterPro" id="IPR051621">
    <property type="entry name" value="T2SS_protein_J"/>
</dbReference>
<dbReference type="PANTHER" id="PTHR39583">
    <property type="entry name" value="TYPE II SECRETION SYSTEM PROTEIN J-RELATED"/>
    <property type="match status" value="1"/>
</dbReference>